<dbReference type="PATRIC" id="fig|1653479.3.peg.3009"/>
<evidence type="ECO:0000313" key="3">
    <source>
        <dbReference type="Proteomes" id="UP000076038"/>
    </source>
</evidence>
<keyword evidence="1" id="KW-1133">Transmembrane helix</keyword>
<dbReference type="Proteomes" id="UP000076038">
    <property type="component" value="Chromosome"/>
</dbReference>
<feature type="transmembrane region" description="Helical" evidence="1">
    <location>
        <begin position="80"/>
        <end position="98"/>
    </location>
</feature>
<feature type="transmembrane region" description="Helical" evidence="1">
    <location>
        <begin position="6"/>
        <end position="21"/>
    </location>
</feature>
<gene>
    <name evidence="2" type="ORF">A3Q41_02973</name>
</gene>
<proteinExistence type="predicted"/>
<dbReference type="EMBL" id="CP015220">
    <property type="protein sequence ID" value="AMY24264.1"/>
    <property type="molecule type" value="Genomic_DNA"/>
</dbReference>
<keyword evidence="3" id="KW-1185">Reference proteome</keyword>
<evidence type="ECO:0008006" key="4">
    <source>
        <dbReference type="Google" id="ProtNLM"/>
    </source>
</evidence>
<dbReference type="AlphaFoldDB" id="A0A143QMX1"/>
<protein>
    <recommendedName>
        <fullName evidence="4">DUF5134 domain-containing protein</fullName>
    </recommendedName>
</protein>
<organism evidence="2 3">
    <name type="scientific">Rhodococcoides fascians</name>
    <name type="common">Rhodococcus fascians</name>
    <dbReference type="NCBI Taxonomy" id="1828"/>
    <lineage>
        <taxon>Bacteria</taxon>
        <taxon>Bacillati</taxon>
        <taxon>Actinomycetota</taxon>
        <taxon>Actinomycetes</taxon>
        <taxon>Mycobacteriales</taxon>
        <taxon>Nocardiaceae</taxon>
        <taxon>Rhodococcoides</taxon>
    </lineage>
</organism>
<accession>A0A143QMX1</accession>
<feature type="transmembrane region" description="Helical" evidence="1">
    <location>
        <begin position="118"/>
        <end position="136"/>
    </location>
</feature>
<dbReference type="KEGG" id="rhs:A3Q41_02973"/>
<keyword evidence="1" id="KW-0812">Transmembrane</keyword>
<keyword evidence="1" id="KW-0472">Membrane</keyword>
<evidence type="ECO:0000256" key="1">
    <source>
        <dbReference type="SAM" id="Phobius"/>
    </source>
</evidence>
<sequence>MSAVDALMAAGAVGAFLPLVTQRAMSRSMTIAHGSMAVLMVVMVVTHVPQWIYLIAALGLLGQAFHMVGCTNGSRARRLCTVDLTAMGALLLAMPSSGTSGVSSLGHHHAASSTQLPWGPAIVLVCWLAATTLVAMSDRPQARRGATIGSVLMILGMTPMAV</sequence>
<reference evidence="3" key="2">
    <citation type="submission" date="2016-04" db="EMBL/GenBank/DDBJ databases">
        <title>Complete Genome and Plasmid Sequences for Rhodococcus fascians D188 and Draft Sequences for Rhodococcus spp. Isolates PBTS 1 and PBTS 2.</title>
        <authorList>
            <person name="Stamer R."/>
            <person name="Vereecke D."/>
            <person name="Zhang Y."/>
            <person name="Schilkey F."/>
            <person name="Devitt N."/>
            <person name="Randall J."/>
        </authorList>
    </citation>
    <scope>NUCLEOTIDE SEQUENCE [LARGE SCALE GENOMIC DNA]</scope>
    <source>
        <strain evidence="3">PBTS2</strain>
    </source>
</reference>
<dbReference type="RefSeq" id="WP_053068796.1">
    <property type="nucleotide sequence ID" value="NZ_CP015220.1"/>
</dbReference>
<reference evidence="2 3" key="1">
    <citation type="journal article" date="2016" name="Genome Announc.">
        <title>Complete Genome and Plasmid Sequences for Rhodococcus fascians D188 and Draft Sequences for Rhodococcus Isolates PBTS 1 and PBTS 2.</title>
        <authorList>
            <person name="Stamler R.A."/>
            <person name="Vereecke D."/>
            <person name="Zhang Y."/>
            <person name="Schilkey F."/>
            <person name="Devitt N."/>
            <person name="Randall J.J."/>
        </authorList>
    </citation>
    <scope>NUCLEOTIDE SEQUENCE [LARGE SCALE GENOMIC DNA]</scope>
    <source>
        <strain evidence="2 3">PBTS2</strain>
    </source>
</reference>
<name>A0A143QMX1_RHOFA</name>
<evidence type="ECO:0000313" key="2">
    <source>
        <dbReference type="EMBL" id="AMY24264.1"/>
    </source>
</evidence>